<proteinExistence type="predicted"/>
<reference evidence="3 4" key="1">
    <citation type="submission" date="2019-02" db="EMBL/GenBank/DDBJ databases">
        <title>Genome sequencing of the rare red list fungi Bondarzewia mesenterica.</title>
        <authorList>
            <person name="Buettner E."/>
            <person name="Kellner H."/>
        </authorList>
    </citation>
    <scope>NUCLEOTIDE SEQUENCE [LARGE SCALE GENOMIC DNA]</scope>
    <source>
        <strain evidence="3 4">DSM 108281</strain>
    </source>
</reference>
<dbReference type="InterPro" id="IPR013718">
    <property type="entry name" value="COQ9_C"/>
</dbReference>
<evidence type="ECO:0000259" key="2">
    <source>
        <dbReference type="Pfam" id="PF08511"/>
    </source>
</evidence>
<keyword evidence="4" id="KW-1185">Reference proteome</keyword>
<accession>A0A4S4LSH4</accession>
<evidence type="ECO:0000313" key="3">
    <source>
        <dbReference type="EMBL" id="THH15339.1"/>
    </source>
</evidence>
<dbReference type="EMBL" id="SGPL01000215">
    <property type="protein sequence ID" value="THH15339.1"/>
    <property type="molecule type" value="Genomic_DNA"/>
</dbReference>
<organism evidence="3 4">
    <name type="scientific">Bondarzewia mesenterica</name>
    <dbReference type="NCBI Taxonomy" id="1095465"/>
    <lineage>
        <taxon>Eukaryota</taxon>
        <taxon>Fungi</taxon>
        <taxon>Dikarya</taxon>
        <taxon>Basidiomycota</taxon>
        <taxon>Agaricomycotina</taxon>
        <taxon>Agaricomycetes</taxon>
        <taxon>Russulales</taxon>
        <taxon>Bondarzewiaceae</taxon>
        <taxon>Bondarzewia</taxon>
    </lineage>
</organism>
<dbReference type="Pfam" id="PF08511">
    <property type="entry name" value="COQ9"/>
    <property type="match status" value="1"/>
</dbReference>
<comment type="caution">
    <text evidence="3">The sequence shown here is derived from an EMBL/GenBank/DDBJ whole genome shotgun (WGS) entry which is preliminary data.</text>
</comment>
<dbReference type="AlphaFoldDB" id="A0A4S4LSH4"/>
<dbReference type="UniPathway" id="UPA00232"/>
<feature type="domain" description="COQ9 C-terminal" evidence="2">
    <location>
        <begin position="117"/>
        <end position="175"/>
    </location>
</feature>
<dbReference type="Proteomes" id="UP000310158">
    <property type="component" value="Unassembled WGS sequence"/>
</dbReference>
<protein>
    <recommendedName>
        <fullName evidence="2">COQ9 C-terminal domain-containing protein</fullName>
    </recommendedName>
</protein>
<evidence type="ECO:0000313" key="4">
    <source>
        <dbReference type="Proteomes" id="UP000310158"/>
    </source>
</evidence>
<sequence length="214" mass="23132">MQRSRLLQLALPLVREHGFTREALARSVLCLPEPHPEPLSDPTVSVLFGEGNSARRTLITAWLDEGRMSMRKQPSTSVKDVLGNRLRYNEPVLPLLPEAFALLVSPTSGLPPLDVRPALRHTASIADEACQIVGDASVGPSWYVRRASLAAIYSAAELHQLTSPETAHAFLDSLLASATSIHNAVNETEIFSRSSSPKAGAHGMKNSLLATPSR</sequence>
<evidence type="ECO:0000256" key="1">
    <source>
        <dbReference type="SAM" id="MobiDB-lite"/>
    </source>
</evidence>
<dbReference type="GO" id="GO:0006744">
    <property type="term" value="P:ubiquinone biosynthetic process"/>
    <property type="evidence" value="ECO:0007669"/>
    <property type="project" value="UniProtKB-UniPathway"/>
</dbReference>
<name>A0A4S4LSH4_9AGAM</name>
<dbReference type="OrthoDB" id="619536at2759"/>
<feature type="region of interest" description="Disordered" evidence="1">
    <location>
        <begin position="194"/>
        <end position="214"/>
    </location>
</feature>
<gene>
    <name evidence="3" type="ORF">EW146_g5127</name>
</gene>